<feature type="region of interest" description="Disordered" evidence="1">
    <location>
        <begin position="105"/>
        <end position="124"/>
    </location>
</feature>
<name>A0A3B1B144_9ZZZZ</name>
<dbReference type="EMBL" id="UOFV01000152">
    <property type="protein sequence ID" value="VAW98776.1"/>
    <property type="molecule type" value="Genomic_DNA"/>
</dbReference>
<accession>A0A3B1B144</accession>
<sequence>MDDELRQNMTASETWMRGLFMLLFVFLLVVARVVTGAVVVIQFLFTVFTGQCNANLREFGASLAMYVYRALLFVTYNSESKPFPFAPWPSRDDTELVVDTVAQPVAETPVDTLESDEPDKRSCS</sequence>
<evidence type="ECO:0000256" key="1">
    <source>
        <dbReference type="SAM" id="MobiDB-lite"/>
    </source>
</evidence>
<evidence type="ECO:0008006" key="4">
    <source>
        <dbReference type="Google" id="ProtNLM"/>
    </source>
</evidence>
<dbReference type="InterPro" id="IPR025498">
    <property type="entry name" value="DUF4389"/>
</dbReference>
<keyword evidence="2" id="KW-1133">Transmembrane helix</keyword>
<reference evidence="3" key="1">
    <citation type="submission" date="2018-06" db="EMBL/GenBank/DDBJ databases">
        <authorList>
            <person name="Zhirakovskaya E."/>
        </authorList>
    </citation>
    <scope>NUCLEOTIDE SEQUENCE</scope>
</reference>
<organism evidence="3">
    <name type="scientific">hydrothermal vent metagenome</name>
    <dbReference type="NCBI Taxonomy" id="652676"/>
    <lineage>
        <taxon>unclassified sequences</taxon>
        <taxon>metagenomes</taxon>
        <taxon>ecological metagenomes</taxon>
    </lineage>
</organism>
<feature type="transmembrane region" description="Helical" evidence="2">
    <location>
        <begin position="20"/>
        <end position="45"/>
    </location>
</feature>
<keyword evidence="2" id="KW-0472">Membrane</keyword>
<dbReference type="Pfam" id="PF14333">
    <property type="entry name" value="DUF4389"/>
    <property type="match status" value="1"/>
</dbReference>
<protein>
    <recommendedName>
        <fullName evidence="4">Lipase</fullName>
    </recommendedName>
</protein>
<keyword evidence="2" id="KW-0812">Transmembrane</keyword>
<evidence type="ECO:0000313" key="3">
    <source>
        <dbReference type="EMBL" id="VAW98776.1"/>
    </source>
</evidence>
<gene>
    <name evidence="3" type="ORF">MNBD_GAMMA19-1956</name>
</gene>
<proteinExistence type="predicted"/>
<dbReference type="AlphaFoldDB" id="A0A3B1B144"/>
<evidence type="ECO:0000256" key="2">
    <source>
        <dbReference type="SAM" id="Phobius"/>
    </source>
</evidence>